<organism evidence="2 3">
    <name type="scientific">Batillaria attramentaria</name>
    <dbReference type="NCBI Taxonomy" id="370345"/>
    <lineage>
        <taxon>Eukaryota</taxon>
        <taxon>Metazoa</taxon>
        <taxon>Spiralia</taxon>
        <taxon>Lophotrochozoa</taxon>
        <taxon>Mollusca</taxon>
        <taxon>Gastropoda</taxon>
        <taxon>Caenogastropoda</taxon>
        <taxon>Sorbeoconcha</taxon>
        <taxon>Cerithioidea</taxon>
        <taxon>Batillariidae</taxon>
        <taxon>Batillaria</taxon>
    </lineage>
</organism>
<protein>
    <submittedName>
        <fullName evidence="2">Uncharacterized protein</fullName>
    </submittedName>
</protein>
<proteinExistence type="predicted"/>
<comment type="caution">
    <text evidence="2">The sequence shown here is derived from an EMBL/GenBank/DDBJ whole genome shotgun (WGS) entry which is preliminary data.</text>
</comment>
<name>A0ABD0LXZ7_9CAEN</name>
<feature type="region of interest" description="Disordered" evidence="1">
    <location>
        <begin position="1"/>
        <end position="46"/>
    </location>
</feature>
<evidence type="ECO:0000256" key="1">
    <source>
        <dbReference type="SAM" id="MobiDB-lite"/>
    </source>
</evidence>
<keyword evidence="3" id="KW-1185">Reference proteome</keyword>
<feature type="compositionally biased region" description="Polar residues" evidence="1">
    <location>
        <begin position="33"/>
        <end position="43"/>
    </location>
</feature>
<accession>A0ABD0LXZ7</accession>
<dbReference type="Proteomes" id="UP001519460">
    <property type="component" value="Unassembled WGS sequence"/>
</dbReference>
<gene>
    <name evidence="2" type="ORF">BaRGS_00004955</name>
</gene>
<evidence type="ECO:0000313" key="3">
    <source>
        <dbReference type="Proteomes" id="UP001519460"/>
    </source>
</evidence>
<sequence>MLGYDGTPTDWQGRRTPSAPKQSVKTPLGNGYLYTTGNMTTNKTNREKTPSVQNLYMGFFFSAVHGDDAGLNFMHREALQSQSSGKPEKTSGCAWLCNK</sequence>
<dbReference type="EMBL" id="JACVVK020000018">
    <property type="protein sequence ID" value="KAK7503832.1"/>
    <property type="molecule type" value="Genomic_DNA"/>
</dbReference>
<evidence type="ECO:0000313" key="2">
    <source>
        <dbReference type="EMBL" id="KAK7503832.1"/>
    </source>
</evidence>
<reference evidence="2 3" key="1">
    <citation type="journal article" date="2023" name="Sci. Data">
        <title>Genome assembly of the Korean intertidal mud-creeper Batillaria attramentaria.</title>
        <authorList>
            <person name="Patra A.K."/>
            <person name="Ho P.T."/>
            <person name="Jun S."/>
            <person name="Lee S.J."/>
            <person name="Kim Y."/>
            <person name="Won Y.J."/>
        </authorList>
    </citation>
    <scope>NUCLEOTIDE SEQUENCE [LARGE SCALE GENOMIC DNA]</scope>
    <source>
        <strain evidence="2">Wonlab-2016</strain>
    </source>
</reference>
<dbReference type="AlphaFoldDB" id="A0ABD0LXZ7"/>